<dbReference type="SUPFAM" id="SSF52540">
    <property type="entry name" value="P-loop containing nucleoside triphosphate hydrolases"/>
    <property type="match status" value="1"/>
</dbReference>
<accession>A0A507C2W7</accession>
<sequence>MEFLRNRRLPPMEPWQTLCQPVPLVRVNAQPTQNGVKYIATGLTSEAESILIQLEGPLYVAAFIGFGRSGKSMTATKLKAALTGDTSVQFTSRPGNVPCTHGVDMMVFQHPTKAGQIIFLDCEGSQNHNQSALPFVMGLAARLSTRLYVFERSCFTTGGLETVMQVLTMGLATPQNPDIRIDLPKSLVLVENMTINQEITEIDLLTDLVNETDGDEATNRIRRIIRDRFDVEFTKLPFISTVVGSEYNTTINDMADMLADRLTPLIVGNVPIDGPVMVQLATELVAQIREGGSKFNMVSATEAMVANMASEAANAAWSEFVEKCRSLGNHPSQISGRKHIKSIMSEVETVAGQARGELEGFVSKLEPAEPAGVAKQLWDRNFKHFTSDLKSAHARKMQEIAKYTIWMDRVHSLVTQIVQRVYEAMFHMMRLARFTTSLVIASNYYVAKESFKLVTNVVSQIFAPAPQHLLSE</sequence>
<name>A0A507C2W7_9FUNG</name>
<dbReference type="EMBL" id="QEAO01000030">
    <property type="protein sequence ID" value="TPX32424.1"/>
    <property type="molecule type" value="Genomic_DNA"/>
</dbReference>
<dbReference type="InterPro" id="IPR027417">
    <property type="entry name" value="P-loop_NTPase"/>
</dbReference>
<evidence type="ECO:0008006" key="3">
    <source>
        <dbReference type="Google" id="ProtNLM"/>
    </source>
</evidence>
<evidence type="ECO:0000313" key="2">
    <source>
        <dbReference type="Proteomes" id="UP000319731"/>
    </source>
</evidence>
<gene>
    <name evidence="1" type="ORF">SmJEL517_g04469</name>
</gene>
<protein>
    <recommendedName>
        <fullName evidence="3">Guanylate-binding protein N-terminal domain-containing protein</fullName>
    </recommendedName>
</protein>
<organism evidence="1 2">
    <name type="scientific">Synchytrium microbalum</name>
    <dbReference type="NCBI Taxonomy" id="1806994"/>
    <lineage>
        <taxon>Eukaryota</taxon>
        <taxon>Fungi</taxon>
        <taxon>Fungi incertae sedis</taxon>
        <taxon>Chytridiomycota</taxon>
        <taxon>Chytridiomycota incertae sedis</taxon>
        <taxon>Chytridiomycetes</taxon>
        <taxon>Synchytriales</taxon>
        <taxon>Synchytriaceae</taxon>
        <taxon>Synchytrium</taxon>
    </lineage>
</organism>
<dbReference type="RefSeq" id="XP_031023632.1">
    <property type="nucleotide sequence ID" value="XM_031170397.1"/>
</dbReference>
<dbReference type="GeneID" id="42005694"/>
<dbReference type="OrthoDB" id="2130507at2759"/>
<keyword evidence="2" id="KW-1185">Reference proteome</keyword>
<evidence type="ECO:0000313" key="1">
    <source>
        <dbReference type="EMBL" id="TPX32424.1"/>
    </source>
</evidence>
<proteinExistence type="predicted"/>
<reference evidence="1 2" key="1">
    <citation type="journal article" date="2019" name="Sci. Rep.">
        <title>Comparative genomics of chytrid fungi reveal insights into the obligate biotrophic and pathogenic lifestyle of Synchytrium endobioticum.</title>
        <authorList>
            <person name="van de Vossenberg B.T.L.H."/>
            <person name="Warris S."/>
            <person name="Nguyen H.D.T."/>
            <person name="van Gent-Pelzer M.P.E."/>
            <person name="Joly D.L."/>
            <person name="van de Geest H.C."/>
            <person name="Bonants P.J.M."/>
            <person name="Smith D.S."/>
            <person name="Levesque C.A."/>
            <person name="van der Lee T.A.J."/>
        </authorList>
    </citation>
    <scope>NUCLEOTIDE SEQUENCE [LARGE SCALE GENOMIC DNA]</scope>
    <source>
        <strain evidence="1 2">JEL517</strain>
    </source>
</reference>
<dbReference type="Proteomes" id="UP000319731">
    <property type="component" value="Unassembled WGS sequence"/>
</dbReference>
<dbReference type="Gene3D" id="3.40.50.300">
    <property type="entry name" value="P-loop containing nucleotide triphosphate hydrolases"/>
    <property type="match status" value="1"/>
</dbReference>
<comment type="caution">
    <text evidence="1">The sequence shown here is derived from an EMBL/GenBank/DDBJ whole genome shotgun (WGS) entry which is preliminary data.</text>
</comment>
<dbReference type="STRING" id="1806994.A0A507C2W7"/>
<dbReference type="AlphaFoldDB" id="A0A507C2W7"/>